<name>A0ABS8WMM8_DATST</name>
<dbReference type="Proteomes" id="UP000823775">
    <property type="component" value="Unassembled WGS sequence"/>
</dbReference>
<protein>
    <submittedName>
        <fullName evidence="1">Uncharacterized protein</fullName>
    </submittedName>
</protein>
<dbReference type="EMBL" id="JACEIK010008231">
    <property type="protein sequence ID" value="MCE3051176.1"/>
    <property type="molecule type" value="Genomic_DNA"/>
</dbReference>
<sequence>APISRLNLAASQTPKVSTSQYQLISTMLFMVIFRLSMNELDVMFMPWVDLEPLGVLCPVSRSGPTFWS</sequence>
<proteinExistence type="predicted"/>
<feature type="non-terminal residue" evidence="1">
    <location>
        <position position="1"/>
    </location>
</feature>
<keyword evidence="2" id="KW-1185">Reference proteome</keyword>
<accession>A0ABS8WMM8</accession>
<comment type="caution">
    <text evidence="1">The sequence shown here is derived from an EMBL/GenBank/DDBJ whole genome shotgun (WGS) entry which is preliminary data.</text>
</comment>
<evidence type="ECO:0000313" key="1">
    <source>
        <dbReference type="EMBL" id="MCE3051176.1"/>
    </source>
</evidence>
<organism evidence="1 2">
    <name type="scientific">Datura stramonium</name>
    <name type="common">Jimsonweed</name>
    <name type="synonym">Common thornapple</name>
    <dbReference type="NCBI Taxonomy" id="4076"/>
    <lineage>
        <taxon>Eukaryota</taxon>
        <taxon>Viridiplantae</taxon>
        <taxon>Streptophyta</taxon>
        <taxon>Embryophyta</taxon>
        <taxon>Tracheophyta</taxon>
        <taxon>Spermatophyta</taxon>
        <taxon>Magnoliopsida</taxon>
        <taxon>eudicotyledons</taxon>
        <taxon>Gunneridae</taxon>
        <taxon>Pentapetalae</taxon>
        <taxon>asterids</taxon>
        <taxon>lamiids</taxon>
        <taxon>Solanales</taxon>
        <taxon>Solanaceae</taxon>
        <taxon>Solanoideae</taxon>
        <taxon>Datureae</taxon>
        <taxon>Datura</taxon>
    </lineage>
</organism>
<evidence type="ECO:0000313" key="2">
    <source>
        <dbReference type="Proteomes" id="UP000823775"/>
    </source>
</evidence>
<gene>
    <name evidence="1" type="ORF">HAX54_049044</name>
</gene>
<reference evidence="1 2" key="1">
    <citation type="journal article" date="2021" name="BMC Genomics">
        <title>Datura genome reveals duplications of psychoactive alkaloid biosynthetic genes and high mutation rate following tissue culture.</title>
        <authorList>
            <person name="Rajewski A."/>
            <person name="Carter-House D."/>
            <person name="Stajich J."/>
            <person name="Litt A."/>
        </authorList>
    </citation>
    <scope>NUCLEOTIDE SEQUENCE [LARGE SCALE GENOMIC DNA]</scope>
    <source>
        <strain evidence="1">AR-01</strain>
    </source>
</reference>